<evidence type="ECO:0000256" key="2">
    <source>
        <dbReference type="ARBA" id="ARBA00023033"/>
    </source>
</evidence>
<protein>
    <submittedName>
        <fullName evidence="3">Uncharacterized protein</fullName>
    </submittedName>
</protein>
<dbReference type="EnsemblMetazoa" id="CJA37515b.1">
    <property type="protein sequence ID" value="CJA37515b.1"/>
    <property type="gene ID" value="WBGene00213362"/>
</dbReference>
<keyword evidence="2" id="KW-0503">Monooxygenase</keyword>
<keyword evidence="4" id="KW-1185">Reference proteome</keyword>
<dbReference type="SUPFAM" id="SSF48264">
    <property type="entry name" value="Cytochrome P450"/>
    <property type="match status" value="1"/>
</dbReference>
<sequence length="95" mass="11175">MQQRILIEVQEIFETVDKALDTEVDVPNVLRRAVANVINQLIFGYRFDCEKEHEFQKMQELLEFQENAFKEFRVILEIFAPSVGKFLPGPNVNEM</sequence>
<dbReference type="AlphaFoldDB" id="A0A8R1IUX5"/>
<evidence type="ECO:0000313" key="4">
    <source>
        <dbReference type="Proteomes" id="UP000005237"/>
    </source>
</evidence>
<dbReference type="InterPro" id="IPR036396">
    <property type="entry name" value="Cyt_P450_sf"/>
</dbReference>
<dbReference type="GO" id="GO:0016705">
    <property type="term" value="F:oxidoreductase activity, acting on paired donors, with incorporation or reduction of molecular oxygen"/>
    <property type="evidence" value="ECO:0007669"/>
    <property type="project" value="InterPro"/>
</dbReference>
<evidence type="ECO:0000313" key="3">
    <source>
        <dbReference type="EnsemblMetazoa" id="CJA37515b.1"/>
    </source>
</evidence>
<evidence type="ECO:0000256" key="1">
    <source>
        <dbReference type="ARBA" id="ARBA00010617"/>
    </source>
</evidence>
<accession>A0A8R1IUX5</accession>
<organism evidence="3 4">
    <name type="scientific">Caenorhabditis japonica</name>
    <dbReference type="NCBI Taxonomy" id="281687"/>
    <lineage>
        <taxon>Eukaryota</taxon>
        <taxon>Metazoa</taxon>
        <taxon>Ecdysozoa</taxon>
        <taxon>Nematoda</taxon>
        <taxon>Chromadorea</taxon>
        <taxon>Rhabditida</taxon>
        <taxon>Rhabditina</taxon>
        <taxon>Rhabditomorpha</taxon>
        <taxon>Rhabditoidea</taxon>
        <taxon>Rhabditidae</taxon>
        <taxon>Peloderinae</taxon>
        <taxon>Caenorhabditis</taxon>
    </lineage>
</organism>
<dbReference type="GO" id="GO:0004497">
    <property type="term" value="F:monooxygenase activity"/>
    <property type="evidence" value="ECO:0007669"/>
    <property type="project" value="UniProtKB-KW"/>
</dbReference>
<reference evidence="3" key="2">
    <citation type="submission" date="2022-06" db="UniProtKB">
        <authorList>
            <consortium name="EnsemblMetazoa"/>
        </authorList>
    </citation>
    <scope>IDENTIFICATION</scope>
    <source>
        <strain evidence="3">DF5081</strain>
    </source>
</reference>
<name>A0A8R1IUX5_CAEJA</name>
<dbReference type="Gene3D" id="1.10.630.10">
    <property type="entry name" value="Cytochrome P450"/>
    <property type="match status" value="1"/>
</dbReference>
<comment type="similarity">
    <text evidence="1">Belongs to the cytochrome P450 family.</text>
</comment>
<proteinExistence type="inferred from homology"/>
<dbReference type="Pfam" id="PF00067">
    <property type="entry name" value="p450"/>
    <property type="match status" value="1"/>
</dbReference>
<dbReference type="InterPro" id="IPR001128">
    <property type="entry name" value="Cyt_P450"/>
</dbReference>
<keyword evidence="2" id="KW-0560">Oxidoreductase</keyword>
<dbReference type="GO" id="GO:0020037">
    <property type="term" value="F:heme binding"/>
    <property type="evidence" value="ECO:0007669"/>
    <property type="project" value="InterPro"/>
</dbReference>
<reference evidence="4" key="1">
    <citation type="submission" date="2010-08" db="EMBL/GenBank/DDBJ databases">
        <authorList>
            <consortium name="Caenorhabditis japonica Sequencing Consortium"/>
            <person name="Wilson R.K."/>
        </authorList>
    </citation>
    <scope>NUCLEOTIDE SEQUENCE [LARGE SCALE GENOMIC DNA]</scope>
    <source>
        <strain evidence="4">DF5081</strain>
    </source>
</reference>
<dbReference type="Proteomes" id="UP000005237">
    <property type="component" value="Unassembled WGS sequence"/>
</dbReference>
<dbReference type="GO" id="GO:0005506">
    <property type="term" value="F:iron ion binding"/>
    <property type="evidence" value="ECO:0007669"/>
    <property type="project" value="InterPro"/>
</dbReference>